<dbReference type="AlphaFoldDB" id="A0A4Q9QPJ4"/>
<dbReference type="EMBL" id="QJUI01000004">
    <property type="protein sequence ID" value="TBU82153.1"/>
    <property type="molecule type" value="Genomic_DNA"/>
</dbReference>
<keyword evidence="2" id="KW-1185">Reference proteome</keyword>
<dbReference type="Proteomes" id="UP000292302">
    <property type="component" value="Unassembled WGS sequence"/>
</dbReference>
<proteinExistence type="predicted"/>
<evidence type="ECO:0000313" key="1">
    <source>
        <dbReference type="EMBL" id="TBU82153.1"/>
    </source>
</evidence>
<name>A0A4Q9QPJ4_9GAMM</name>
<evidence type="ECO:0008006" key="3">
    <source>
        <dbReference type="Google" id="ProtNLM"/>
    </source>
</evidence>
<comment type="caution">
    <text evidence="1">The sequence shown here is derived from an EMBL/GenBank/DDBJ whole genome shotgun (WGS) entry which is preliminary data.</text>
</comment>
<accession>A0A4Q9QPJ4</accession>
<protein>
    <recommendedName>
        <fullName evidence="3">Bro-N domain-containing protein</fullName>
    </recommendedName>
</protein>
<sequence length="88" mass="10256">MFEGHDIAIRYTTDDQPWLDALTLCNLLGYPDWQSALLEHCHPAGILFGDDEIPQPFISLDNLQRLTTHAVSPQTRRLHHWLRQLQRP</sequence>
<evidence type="ECO:0000313" key="2">
    <source>
        <dbReference type="Proteomes" id="UP000292302"/>
    </source>
</evidence>
<gene>
    <name evidence="1" type="ORF">DNK06_06470</name>
</gene>
<organism evidence="1 2">
    <name type="scientific">Phytopseudomonas daroniae</name>
    <dbReference type="NCBI Taxonomy" id="2487519"/>
    <lineage>
        <taxon>Bacteria</taxon>
        <taxon>Pseudomonadati</taxon>
        <taxon>Pseudomonadota</taxon>
        <taxon>Gammaproteobacteria</taxon>
        <taxon>Pseudomonadales</taxon>
        <taxon>Pseudomonadaceae</taxon>
        <taxon>Phytopseudomonas</taxon>
    </lineage>
</organism>
<reference evidence="1 2" key="1">
    <citation type="submission" date="2018-06" db="EMBL/GenBank/DDBJ databases">
        <title>Three novel Pseudomonas species isolated from symptomatic oak.</title>
        <authorList>
            <person name="Bueno-Gonzalez V."/>
            <person name="Brady C."/>
        </authorList>
    </citation>
    <scope>NUCLEOTIDE SEQUENCE [LARGE SCALE GENOMIC DNA]</scope>
    <source>
        <strain evidence="1 2">P9A</strain>
    </source>
</reference>